<keyword evidence="5" id="KW-0539">Nucleus</keyword>
<dbReference type="Gene3D" id="3.30.890.10">
    <property type="entry name" value="Methyl-cpg-binding Protein 2, Chain A"/>
    <property type="match status" value="1"/>
</dbReference>
<keyword evidence="4" id="KW-0804">Transcription</keyword>
<proteinExistence type="predicted"/>
<gene>
    <name evidence="8" type="ORF">GOP47_0000185</name>
</gene>
<protein>
    <recommendedName>
        <fullName evidence="7">MBD domain-containing protein</fullName>
    </recommendedName>
</protein>
<reference evidence="8" key="1">
    <citation type="submission" date="2021-01" db="EMBL/GenBank/DDBJ databases">
        <title>Adiantum capillus-veneris genome.</title>
        <authorList>
            <person name="Fang Y."/>
            <person name="Liao Q."/>
        </authorList>
    </citation>
    <scope>NUCLEOTIDE SEQUENCE</scope>
    <source>
        <strain evidence="8">H3</strain>
        <tissue evidence="8">Leaf</tissue>
    </source>
</reference>
<dbReference type="PROSITE" id="PS50982">
    <property type="entry name" value="MBD"/>
    <property type="match status" value="1"/>
</dbReference>
<dbReference type="Pfam" id="PF01429">
    <property type="entry name" value="MBD"/>
    <property type="match status" value="1"/>
</dbReference>
<feature type="region of interest" description="Disordered" evidence="6">
    <location>
        <begin position="250"/>
        <end position="273"/>
    </location>
</feature>
<feature type="compositionally biased region" description="Basic and acidic residues" evidence="6">
    <location>
        <begin position="176"/>
        <end position="185"/>
    </location>
</feature>
<dbReference type="InterPro" id="IPR001739">
    <property type="entry name" value="Methyl_CpG_DNA-bd"/>
</dbReference>
<dbReference type="PANTHER" id="PTHR34067">
    <property type="entry name" value="OS04G0193200 PROTEIN"/>
    <property type="match status" value="1"/>
</dbReference>
<keyword evidence="9" id="KW-1185">Reference proteome</keyword>
<evidence type="ECO:0000313" key="9">
    <source>
        <dbReference type="Proteomes" id="UP000886520"/>
    </source>
</evidence>
<dbReference type="InterPro" id="IPR038945">
    <property type="entry name" value="MBD13-like"/>
</dbReference>
<evidence type="ECO:0000256" key="5">
    <source>
        <dbReference type="ARBA" id="ARBA00023242"/>
    </source>
</evidence>
<evidence type="ECO:0000259" key="7">
    <source>
        <dbReference type="PROSITE" id="PS50982"/>
    </source>
</evidence>
<dbReference type="GO" id="GO:0005634">
    <property type="term" value="C:nucleus"/>
    <property type="evidence" value="ECO:0007669"/>
    <property type="project" value="UniProtKB-SubCell"/>
</dbReference>
<feature type="domain" description="MBD" evidence="7">
    <location>
        <begin position="268"/>
        <end position="336"/>
    </location>
</feature>
<dbReference type="AlphaFoldDB" id="A0A9D4VCK3"/>
<dbReference type="OrthoDB" id="10072024at2759"/>
<evidence type="ECO:0000256" key="3">
    <source>
        <dbReference type="ARBA" id="ARBA00023125"/>
    </source>
</evidence>
<dbReference type="EMBL" id="JABFUD020000001">
    <property type="protein sequence ID" value="KAI5084016.1"/>
    <property type="molecule type" value="Genomic_DNA"/>
</dbReference>
<keyword evidence="2" id="KW-0805">Transcription regulation</keyword>
<feature type="region of interest" description="Disordered" evidence="6">
    <location>
        <begin position="171"/>
        <end position="206"/>
    </location>
</feature>
<dbReference type="PANTHER" id="PTHR34067:SF20">
    <property type="entry name" value="OS08G0206700 PROTEIN"/>
    <property type="match status" value="1"/>
</dbReference>
<dbReference type="InterPro" id="IPR016177">
    <property type="entry name" value="DNA-bd_dom_sf"/>
</dbReference>
<comment type="subcellular location">
    <subcellularLocation>
        <location evidence="1">Nucleus</location>
    </subcellularLocation>
</comment>
<dbReference type="GO" id="GO:0003677">
    <property type="term" value="F:DNA binding"/>
    <property type="evidence" value="ECO:0007669"/>
    <property type="project" value="UniProtKB-KW"/>
</dbReference>
<evidence type="ECO:0000313" key="8">
    <source>
        <dbReference type="EMBL" id="KAI5084016.1"/>
    </source>
</evidence>
<evidence type="ECO:0000256" key="4">
    <source>
        <dbReference type="ARBA" id="ARBA00023163"/>
    </source>
</evidence>
<evidence type="ECO:0000256" key="1">
    <source>
        <dbReference type="ARBA" id="ARBA00004123"/>
    </source>
</evidence>
<accession>A0A9D4VCK3</accession>
<comment type="caution">
    <text evidence="8">The sequence shown here is derived from an EMBL/GenBank/DDBJ whole genome shotgun (WGS) entry which is preliminary data.</text>
</comment>
<organism evidence="8 9">
    <name type="scientific">Adiantum capillus-veneris</name>
    <name type="common">Maidenhair fern</name>
    <dbReference type="NCBI Taxonomy" id="13818"/>
    <lineage>
        <taxon>Eukaryota</taxon>
        <taxon>Viridiplantae</taxon>
        <taxon>Streptophyta</taxon>
        <taxon>Embryophyta</taxon>
        <taxon>Tracheophyta</taxon>
        <taxon>Polypodiopsida</taxon>
        <taxon>Polypodiidae</taxon>
        <taxon>Polypodiales</taxon>
        <taxon>Pteridineae</taxon>
        <taxon>Pteridaceae</taxon>
        <taxon>Vittarioideae</taxon>
        <taxon>Adiantum</taxon>
    </lineage>
</organism>
<evidence type="ECO:0000256" key="6">
    <source>
        <dbReference type="SAM" id="MobiDB-lite"/>
    </source>
</evidence>
<keyword evidence="3" id="KW-0238">DNA-binding</keyword>
<evidence type="ECO:0000256" key="2">
    <source>
        <dbReference type="ARBA" id="ARBA00023015"/>
    </source>
</evidence>
<dbReference type="Proteomes" id="UP000886520">
    <property type="component" value="Chromosome 1"/>
</dbReference>
<feature type="compositionally biased region" description="Polar residues" evidence="6">
    <location>
        <begin position="250"/>
        <end position="266"/>
    </location>
</feature>
<name>A0A9D4VCK3_ADICA</name>
<dbReference type="SUPFAM" id="SSF54171">
    <property type="entry name" value="DNA-binding domain"/>
    <property type="match status" value="1"/>
</dbReference>
<sequence length="471" mass="52087">METPQRIMLGSVPRDNRMCVNTWHHADNEMLNGFLRHSSASLSERCRYDSQDLMVTQTDCSRMSPAVSTNGSYLGYLHQGLYGTQGLAVSNIMDNGLNSKVVPRTWHPEKPPLDAQEYQCFVEEIKKTVQTWSAKHHCLVEASQSTSKNSEVPAPCSGISCLEPSWDSVLESSSHSQEEAGHSSRETPCSAPLSDHASEGVAADSSVQESQVLESACVFTRTSRRSNLYRRRALKKVENFCSASTEVDTLSPSLNRKGTESPSTSEGFGPIVESPDWLPQGWLTEMKTRASGTSAGCKYKCYVDPVTKRRFRTRKEVFCFLTTGNTGRYKPKSKVQQNVVHQNNGNTKHPVSGLQNILQGPNLADDAGGSHVNGATFLQRSWQYRTGHSAYGGIVNIQAAALKLLTDDDDMTLDEKARLFARFSPRPVDLYGLRIPTKNFKRMKTQGKEGLEALGKVICQQGLSILRKGND</sequence>